<protein>
    <recommendedName>
        <fullName evidence="2">Tail tube protein</fullName>
    </recommendedName>
</protein>
<organism evidence="1">
    <name type="scientific">uncultured Caudovirales phage</name>
    <dbReference type="NCBI Taxonomy" id="2100421"/>
    <lineage>
        <taxon>Viruses</taxon>
        <taxon>Duplodnaviria</taxon>
        <taxon>Heunggongvirae</taxon>
        <taxon>Uroviricota</taxon>
        <taxon>Caudoviricetes</taxon>
        <taxon>Peduoviridae</taxon>
        <taxon>Maltschvirus</taxon>
        <taxon>Maltschvirus maltsch</taxon>
    </lineage>
</organism>
<evidence type="ECO:0008006" key="2">
    <source>
        <dbReference type="Google" id="ProtNLM"/>
    </source>
</evidence>
<evidence type="ECO:0000313" key="1">
    <source>
        <dbReference type="EMBL" id="CAB4154980.1"/>
    </source>
</evidence>
<accession>A0A6J5N618</accession>
<name>A0A6J5N618_9CAUD</name>
<gene>
    <name evidence="1" type="ORF">UFOVP650_58</name>
</gene>
<sequence>MSQRIKGQEVGLAWTTPTGEPQGLDNILSAEATLDIEILEEAYLGENANQFDELFKGVSGQAELHLDDVGYFEFTQQVQDRAQRRSSAGGIFNLTMSFAFPSGRRARITFEDLKFGELPIRAPARGEYVTATVSWKCSTLRRVL</sequence>
<dbReference type="EMBL" id="LR796623">
    <property type="protein sequence ID" value="CAB4154980.1"/>
    <property type="molecule type" value="Genomic_DNA"/>
</dbReference>
<reference evidence="1" key="1">
    <citation type="submission" date="2020-04" db="EMBL/GenBank/DDBJ databases">
        <authorList>
            <person name="Chiriac C."/>
            <person name="Salcher M."/>
            <person name="Ghai R."/>
            <person name="Kavagutti S V."/>
        </authorList>
    </citation>
    <scope>NUCLEOTIDE SEQUENCE</scope>
</reference>
<proteinExistence type="predicted"/>